<accession>A0A9Y1BM66</accession>
<feature type="transmembrane region" description="Helical" evidence="1">
    <location>
        <begin position="6"/>
        <end position="25"/>
    </location>
</feature>
<proteinExistence type="predicted"/>
<gene>
    <name evidence="2" type="ORF">K9W45_02205</name>
</gene>
<evidence type="ECO:0000313" key="2">
    <source>
        <dbReference type="EMBL" id="UJG41285.1"/>
    </source>
</evidence>
<feature type="transmembrane region" description="Helical" evidence="1">
    <location>
        <begin position="143"/>
        <end position="164"/>
    </location>
</feature>
<feature type="transmembrane region" description="Helical" evidence="1">
    <location>
        <begin position="104"/>
        <end position="123"/>
    </location>
</feature>
<feature type="transmembrane region" description="Helical" evidence="1">
    <location>
        <begin position="75"/>
        <end position="97"/>
    </location>
</feature>
<keyword evidence="1" id="KW-1133">Transmembrane helix</keyword>
<keyword evidence="1" id="KW-0812">Transmembrane</keyword>
<protein>
    <submittedName>
        <fullName evidence="2">Uncharacterized protein</fullName>
    </submittedName>
</protein>
<sequence>MISYYSIGLFLFEQLTFITSSFILFKTYKQTHFLSHFLLGMSYVFWAFDSVGRFITSFFTKNLVIFDNFYLISSIWSFFNCLLILGMILVFYSFIYFKTNRLHPVVNIVSFLGGALFLAFILPDFTELSYSETLGAWTAKYSIWIPALTAPMLLFFIVSFILPISTKLFRTEDPDIKKQLFVQVVGFIIIIIWVIFAVFSSSYILRAIRPFLMAAGWFIWSITLLIDPFNIMISNAKINQLLITTDSGLPVYYNDFTSDKEEINKEVSIDLTSGLISGVTKALEEIMERKSELNTVVYKDKVIGTTATGFLQAYVFGERFDKTLETVLNVLLRELQENPVLASKIDPGFVNFDETSEKLLKKIVEQNLKRVLII</sequence>
<feature type="transmembrane region" description="Helical" evidence="1">
    <location>
        <begin position="37"/>
        <end position="55"/>
    </location>
</feature>
<organism evidence="2">
    <name type="scientific">Candidatus Heimdallarchaeum aukensis</name>
    <dbReference type="NCBI Taxonomy" id="2876573"/>
    <lineage>
        <taxon>Archaea</taxon>
        <taxon>Promethearchaeati</taxon>
        <taxon>Candidatus Heimdallarchaeota</taxon>
        <taxon>Candidatus Heimdallarchaeia (ex Rinke et al. 2021) (nom. nud.)</taxon>
        <taxon>Candidatus Heimdallarchaeales</taxon>
        <taxon>Candidatus Heimdallarchaeaceae</taxon>
        <taxon>Candidatus Heimdallarchaeum</taxon>
    </lineage>
</organism>
<feature type="transmembrane region" description="Helical" evidence="1">
    <location>
        <begin position="184"/>
        <end position="205"/>
    </location>
</feature>
<feature type="transmembrane region" description="Helical" evidence="1">
    <location>
        <begin position="211"/>
        <end position="233"/>
    </location>
</feature>
<dbReference type="Proteomes" id="UP001201020">
    <property type="component" value="Chromosome"/>
</dbReference>
<evidence type="ECO:0000256" key="1">
    <source>
        <dbReference type="SAM" id="Phobius"/>
    </source>
</evidence>
<dbReference type="AlphaFoldDB" id="A0A9Y1BM66"/>
<reference evidence="2" key="1">
    <citation type="journal article" date="2022" name="Nat. Microbiol.">
        <title>Unique mobile elements and scalable gene flow at the prokaryote-eukaryote boundary revealed by circularized Asgard archaea genomes.</title>
        <authorList>
            <person name="Wu F."/>
            <person name="Speth D.R."/>
            <person name="Philosof A."/>
            <person name="Cremiere A."/>
            <person name="Narayanan A."/>
            <person name="Barco R.A."/>
            <person name="Connon S.A."/>
            <person name="Amend J.P."/>
            <person name="Antoshechkin I.A."/>
            <person name="Orphan V.J."/>
        </authorList>
    </citation>
    <scope>NUCLEOTIDE SEQUENCE</scope>
    <source>
        <strain evidence="2">PM71</strain>
    </source>
</reference>
<name>A0A9Y1BM66_9ARCH</name>
<keyword evidence="1" id="KW-0472">Membrane</keyword>
<dbReference type="EMBL" id="CP084166">
    <property type="protein sequence ID" value="UJG41285.1"/>
    <property type="molecule type" value="Genomic_DNA"/>
</dbReference>